<keyword evidence="2 4" id="KW-0863">Zinc-finger</keyword>
<protein>
    <recommendedName>
        <fullName evidence="5">BED-type domain-containing protein</fullName>
    </recommendedName>
</protein>
<evidence type="ECO:0000256" key="3">
    <source>
        <dbReference type="ARBA" id="ARBA00022833"/>
    </source>
</evidence>
<evidence type="ECO:0000256" key="4">
    <source>
        <dbReference type="PROSITE-ProRule" id="PRU00027"/>
    </source>
</evidence>
<dbReference type="SMART" id="SM00614">
    <property type="entry name" value="ZnF_BED"/>
    <property type="match status" value="1"/>
</dbReference>
<keyword evidence="1" id="KW-0479">Metal-binding</keyword>
<dbReference type="SUPFAM" id="SSF57667">
    <property type="entry name" value="beta-beta-alpha zinc fingers"/>
    <property type="match status" value="1"/>
</dbReference>
<sequence length="129" mass="14825">MAENNKKQIKGPPASSHSKVWRHFGFYETVDGKALDKDYAICKNCFAKIKYNSNTANLQMHLVRYHGELLSGDNEGKPSQPTIITAFKAKLPFGSQRAQSITKSIAHTAWSRMMDFAECWQHWNRDTRY</sequence>
<keyword evidence="3" id="KW-0862">Zinc</keyword>
<evidence type="ECO:0000256" key="1">
    <source>
        <dbReference type="ARBA" id="ARBA00022723"/>
    </source>
</evidence>
<accession>A0ABR3LA83</accession>
<reference evidence="6 7" key="1">
    <citation type="submission" date="2023-09" db="EMBL/GenBank/DDBJ databases">
        <authorList>
            <person name="Wang M."/>
        </authorList>
    </citation>
    <scope>NUCLEOTIDE SEQUENCE [LARGE SCALE GENOMIC DNA]</scope>
    <source>
        <strain evidence="6">GT-2023</strain>
        <tissue evidence="6">Liver</tissue>
    </source>
</reference>
<dbReference type="Proteomes" id="UP001558613">
    <property type="component" value="Unassembled WGS sequence"/>
</dbReference>
<organism evidence="6 7">
    <name type="scientific">Cirrhinus molitorella</name>
    <name type="common">mud carp</name>
    <dbReference type="NCBI Taxonomy" id="172907"/>
    <lineage>
        <taxon>Eukaryota</taxon>
        <taxon>Metazoa</taxon>
        <taxon>Chordata</taxon>
        <taxon>Craniata</taxon>
        <taxon>Vertebrata</taxon>
        <taxon>Euteleostomi</taxon>
        <taxon>Actinopterygii</taxon>
        <taxon>Neopterygii</taxon>
        <taxon>Teleostei</taxon>
        <taxon>Ostariophysi</taxon>
        <taxon>Cypriniformes</taxon>
        <taxon>Cyprinidae</taxon>
        <taxon>Labeoninae</taxon>
        <taxon>Labeonini</taxon>
        <taxon>Cirrhinus</taxon>
    </lineage>
</organism>
<evidence type="ECO:0000256" key="2">
    <source>
        <dbReference type="ARBA" id="ARBA00022771"/>
    </source>
</evidence>
<proteinExistence type="predicted"/>
<keyword evidence="7" id="KW-1185">Reference proteome</keyword>
<comment type="caution">
    <text evidence="6">The sequence shown here is derived from an EMBL/GenBank/DDBJ whole genome shotgun (WGS) entry which is preliminary data.</text>
</comment>
<dbReference type="EMBL" id="JAYMGO010000023">
    <property type="protein sequence ID" value="KAL1249285.1"/>
    <property type="molecule type" value="Genomic_DNA"/>
</dbReference>
<gene>
    <name evidence="6" type="ORF">QQF64_020290</name>
</gene>
<dbReference type="InterPro" id="IPR036236">
    <property type="entry name" value="Znf_C2H2_sf"/>
</dbReference>
<feature type="domain" description="BED-type" evidence="5">
    <location>
        <begin position="15"/>
        <end position="73"/>
    </location>
</feature>
<dbReference type="Pfam" id="PF02892">
    <property type="entry name" value="zf-BED"/>
    <property type="match status" value="1"/>
</dbReference>
<dbReference type="PROSITE" id="PS50808">
    <property type="entry name" value="ZF_BED"/>
    <property type="match status" value="1"/>
</dbReference>
<dbReference type="InterPro" id="IPR003656">
    <property type="entry name" value="Znf_BED"/>
</dbReference>
<evidence type="ECO:0000259" key="5">
    <source>
        <dbReference type="PROSITE" id="PS50808"/>
    </source>
</evidence>
<name>A0ABR3LA83_9TELE</name>
<evidence type="ECO:0000313" key="6">
    <source>
        <dbReference type="EMBL" id="KAL1249285.1"/>
    </source>
</evidence>
<evidence type="ECO:0000313" key="7">
    <source>
        <dbReference type="Proteomes" id="UP001558613"/>
    </source>
</evidence>